<organism evidence="2 3">
    <name type="scientific">Ramlibacter tataouinensis (strain ATCC BAA-407 / DSM 14655 / LMG 21543 / TTB310)</name>
    <dbReference type="NCBI Taxonomy" id="365046"/>
    <lineage>
        <taxon>Bacteria</taxon>
        <taxon>Pseudomonadati</taxon>
        <taxon>Pseudomonadota</taxon>
        <taxon>Betaproteobacteria</taxon>
        <taxon>Burkholderiales</taxon>
        <taxon>Comamonadaceae</taxon>
        <taxon>Ramlibacter</taxon>
    </lineage>
</organism>
<proteinExistence type="predicted"/>
<dbReference type="eggNOG" id="COG4694">
    <property type="taxonomic scope" value="Bacteria"/>
</dbReference>
<dbReference type="Proteomes" id="UP000008385">
    <property type="component" value="Chromosome"/>
</dbReference>
<sequence length="283" mass="28302">MSTPYNEIQRGVASATAVQHGSRIAWSGVWSGLLVAVGVFLLLSVLGLAIGISAADVGPAEDGNAKTLGVGAAIWSGLTLLVSLFIGGMVATRTGMVYDRTSGMIEGVLVWVLAILLLIYLASSGIGMLTSGVLGALGGVTRSATSTVAGAVNAGDLSSGNVEQITARLKDPKTAQVVAAATGMTQAETQSTLSGIAQRVEAARNDPAQAMAEARKGADEIAAKAAARAEQAAAKAQPYASATMWTTLLALVLGLAAAVSGAVAGRKQVAGRLKDVATASAAR</sequence>
<keyword evidence="3" id="KW-1185">Reference proteome</keyword>
<accession>F5Y4L6</accession>
<keyword evidence="1" id="KW-1133">Transmembrane helix</keyword>
<evidence type="ECO:0000256" key="1">
    <source>
        <dbReference type="SAM" id="Phobius"/>
    </source>
</evidence>
<dbReference type="HOGENOM" id="CLU_983086_0_0_4"/>
<gene>
    <name evidence="2" type="ordered locus">Rta_02690</name>
</gene>
<dbReference type="RefSeq" id="WP_013899567.1">
    <property type="nucleotide sequence ID" value="NC_015677.1"/>
</dbReference>
<dbReference type="OrthoDB" id="2154696at2"/>
<name>F5Y4L6_RAMTT</name>
<feature type="transmembrane region" description="Helical" evidence="1">
    <location>
        <begin position="29"/>
        <end position="52"/>
    </location>
</feature>
<keyword evidence="1" id="KW-0472">Membrane</keyword>
<protein>
    <submittedName>
        <fullName evidence="2">Candidate membrane protein</fullName>
    </submittedName>
</protein>
<feature type="transmembrane region" description="Helical" evidence="1">
    <location>
        <begin position="72"/>
        <end position="91"/>
    </location>
</feature>
<dbReference type="EMBL" id="CP000245">
    <property type="protein sequence ID" value="AEG91334.1"/>
    <property type="molecule type" value="Genomic_DNA"/>
</dbReference>
<reference evidence="3" key="1">
    <citation type="submission" date="2006-01" db="EMBL/GenBank/DDBJ databases">
        <title>Genome of the cyst-dividing bacterium Ramlibacter tataouinensis.</title>
        <authorList>
            <person name="Barakat M."/>
            <person name="Ortet P."/>
            <person name="De Luca G."/>
            <person name="Jourlin-Castelli C."/>
            <person name="Ansaldi M."/>
            <person name="Py B."/>
            <person name="Fichant G."/>
            <person name="Coutinho P."/>
            <person name="Voulhoux R."/>
            <person name="Bastien O."/>
            <person name="Roy S."/>
            <person name="Marechal E."/>
            <person name="Henrissat B."/>
            <person name="Quentin Y."/>
            <person name="Noirot P."/>
            <person name="Filloux A."/>
            <person name="Mejean V."/>
            <person name="DuBow M."/>
            <person name="Barras F."/>
            <person name="Heulin T."/>
        </authorList>
    </citation>
    <scope>NUCLEOTIDE SEQUENCE [LARGE SCALE GENOMIC DNA]</scope>
    <source>
        <strain evidence="3">ATCC BAA-407 / DSM 14655 / LMG 21543 / TTB310</strain>
    </source>
</reference>
<reference evidence="2 3" key="2">
    <citation type="journal article" date="2011" name="PLoS ONE">
        <title>The Cyst-Dividing Bacterium Ramlibacter tataouinensis TTB310 Genome Reveals a Well-Stocked Toolbox for Adaptation to a Desert Environment.</title>
        <authorList>
            <person name="De Luca G."/>
            <person name="Barakat M."/>
            <person name="Ortet P."/>
            <person name="Fochesato S."/>
            <person name="Jourlin-Castelli C."/>
            <person name="Ansaldi M."/>
            <person name="Py B."/>
            <person name="Fichant G."/>
            <person name="Coutinho P.M."/>
            <person name="Voulhoux R."/>
            <person name="Bastien O."/>
            <person name="Marechal E."/>
            <person name="Henrissat B."/>
            <person name="Quentin Y."/>
            <person name="Noirot P."/>
            <person name="Filloux A."/>
            <person name="Mejean V."/>
            <person name="Dubow M.S."/>
            <person name="Barras F."/>
            <person name="Barbe V."/>
            <person name="Weissenbach J."/>
            <person name="Mihalcescu I."/>
            <person name="Vermeglio A."/>
            <person name="Achouak W."/>
            <person name="Heulin T."/>
        </authorList>
    </citation>
    <scope>NUCLEOTIDE SEQUENCE [LARGE SCALE GENOMIC DNA]</scope>
    <source>
        <strain evidence="3">ATCC BAA-407 / DSM 14655 / LMG 21543 / TTB310</strain>
    </source>
</reference>
<dbReference type="STRING" id="365046.Rta_02690"/>
<evidence type="ECO:0000313" key="3">
    <source>
        <dbReference type="Proteomes" id="UP000008385"/>
    </source>
</evidence>
<evidence type="ECO:0000313" key="2">
    <source>
        <dbReference type="EMBL" id="AEG91334.1"/>
    </source>
</evidence>
<keyword evidence="1" id="KW-0812">Transmembrane</keyword>
<feature type="transmembrane region" description="Helical" evidence="1">
    <location>
        <begin position="244"/>
        <end position="264"/>
    </location>
</feature>
<feature type="transmembrane region" description="Helical" evidence="1">
    <location>
        <begin position="103"/>
        <end position="122"/>
    </location>
</feature>
<dbReference type="AlphaFoldDB" id="F5Y4L6"/>
<dbReference type="KEGG" id="rta:Rta_02690"/>